<dbReference type="InterPro" id="IPR029044">
    <property type="entry name" value="Nucleotide-diphossugar_trans"/>
</dbReference>
<dbReference type="Gene3D" id="3.90.550.10">
    <property type="entry name" value="Spore Coat Polysaccharide Biosynthesis Protein SpsA, Chain A"/>
    <property type="match status" value="1"/>
</dbReference>
<dbReference type="EMBL" id="SXFB01000007">
    <property type="protein sequence ID" value="NFV26711.1"/>
    <property type="molecule type" value="Genomic_DNA"/>
</dbReference>
<evidence type="ECO:0000313" key="3">
    <source>
        <dbReference type="Proteomes" id="UP000486903"/>
    </source>
</evidence>
<dbReference type="AlphaFoldDB" id="A0A6B4JQF1"/>
<dbReference type="RefSeq" id="WP_003374342.1">
    <property type="nucleotide sequence ID" value="NZ_JACBBA010000001.1"/>
</dbReference>
<evidence type="ECO:0000313" key="2">
    <source>
        <dbReference type="EMBL" id="NFV26711.1"/>
    </source>
</evidence>
<dbReference type="PANTHER" id="PTHR43777:SF1">
    <property type="entry name" value="MOLYBDENUM COFACTOR CYTIDYLYLTRANSFERASE"/>
    <property type="match status" value="1"/>
</dbReference>
<dbReference type="SUPFAM" id="SSF53448">
    <property type="entry name" value="Nucleotide-diphospho-sugar transferases"/>
    <property type="match status" value="1"/>
</dbReference>
<dbReference type="GO" id="GO:0016779">
    <property type="term" value="F:nucleotidyltransferase activity"/>
    <property type="evidence" value="ECO:0007669"/>
    <property type="project" value="UniProtKB-ARBA"/>
</dbReference>
<organism evidence="2 3">
    <name type="scientific">Clostridium botulinum</name>
    <dbReference type="NCBI Taxonomy" id="1491"/>
    <lineage>
        <taxon>Bacteria</taxon>
        <taxon>Bacillati</taxon>
        <taxon>Bacillota</taxon>
        <taxon>Clostridia</taxon>
        <taxon>Eubacteriales</taxon>
        <taxon>Clostridiaceae</taxon>
        <taxon>Clostridium</taxon>
    </lineage>
</organism>
<dbReference type="PANTHER" id="PTHR43777">
    <property type="entry name" value="MOLYBDENUM COFACTOR CYTIDYLYLTRANSFERASE"/>
    <property type="match status" value="1"/>
</dbReference>
<sequence>MNNTGGIIVAAGKINDNGGVSPLFQIGSISIIKRIILTFQQAKISPIVVITGYQSLEVEQHLADYEVIFLKNENYDSTEKLDSAKIGLNFLKDKCKQVVFTSATIPMYTSNTLSKLIKTDKQLIVPSYKGRAGHPLLINCNLITKIVEYNGKEGMRGAINSIGIIKEYLEVEDEGIILEADEIEKLDGVLQYYNDKLLHPFIRISIEKESLFFNSRAKLLLLLIQETHSVKRACKHMALSYGKAWNMLNEMEKSLGYNVVERRHGGRRGGKTNLTLEGEDFLEKYQRYEDDIRQYASKRFYDIFKEVK</sequence>
<name>A0A6B4JQF1_CLOBO</name>
<protein>
    <submittedName>
        <fullName evidence="2">LysR family transcriptional regulator</fullName>
    </submittedName>
</protein>
<evidence type="ECO:0000259" key="1">
    <source>
        <dbReference type="Pfam" id="PF12804"/>
    </source>
</evidence>
<reference evidence="2 3" key="1">
    <citation type="submission" date="2019-04" db="EMBL/GenBank/DDBJ databases">
        <title>Genome sequencing of Clostridium botulinum Groups I-IV and Clostridium butyricum.</title>
        <authorList>
            <person name="Brunt J."/>
            <person name="Van Vliet A.H.M."/>
            <person name="Stringer S.C."/>
            <person name="Carter A.T."/>
            <person name="Peck M.W."/>
        </authorList>
    </citation>
    <scope>NUCLEOTIDE SEQUENCE [LARGE SCALE GENOMIC DNA]</scope>
    <source>
        <strain evidence="2 3">BL81</strain>
    </source>
</reference>
<dbReference type="Pfam" id="PF12804">
    <property type="entry name" value="NTP_transf_3"/>
    <property type="match status" value="1"/>
</dbReference>
<accession>A0A6B4JQF1</accession>
<dbReference type="InterPro" id="IPR025877">
    <property type="entry name" value="MobA-like_NTP_Trfase"/>
</dbReference>
<dbReference type="InterPro" id="IPR036390">
    <property type="entry name" value="WH_DNA-bd_sf"/>
</dbReference>
<comment type="caution">
    <text evidence="2">The sequence shown here is derived from an EMBL/GenBank/DDBJ whole genome shotgun (WGS) entry which is preliminary data.</text>
</comment>
<proteinExistence type="predicted"/>
<gene>
    <name evidence="2" type="ORF">FDG31_11130</name>
</gene>
<dbReference type="Gene3D" id="1.10.10.10">
    <property type="entry name" value="Winged helix-like DNA-binding domain superfamily/Winged helix DNA-binding domain"/>
    <property type="match status" value="1"/>
</dbReference>
<dbReference type="Proteomes" id="UP000486903">
    <property type="component" value="Unassembled WGS sequence"/>
</dbReference>
<dbReference type="InterPro" id="IPR036388">
    <property type="entry name" value="WH-like_DNA-bd_sf"/>
</dbReference>
<feature type="domain" description="MobA-like NTP transferase" evidence="1">
    <location>
        <begin position="6"/>
        <end position="160"/>
    </location>
</feature>
<dbReference type="SUPFAM" id="SSF46785">
    <property type="entry name" value="Winged helix' DNA-binding domain"/>
    <property type="match status" value="1"/>
</dbReference>